<keyword evidence="6" id="KW-0378">Hydrolase</keyword>
<dbReference type="GO" id="GO:0046061">
    <property type="term" value="P:dATP catabolic process"/>
    <property type="evidence" value="ECO:0007669"/>
    <property type="project" value="TreeGrafter"/>
</dbReference>
<evidence type="ECO:0000256" key="1">
    <source>
        <dbReference type="ARBA" id="ARBA00052141"/>
    </source>
</evidence>
<proteinExistence type="inferred from homology"/>
<name>W6QVY7_ECTO5</name>
<comment type="similarity">
    <text evidence="2">Belongs to the nucleoside triphosphate pyrophosphohydrolase family.</text>
</comment>
<dbReference type="InterPro" id="IPR011551">
    <property type="entry name" value="NTP_PyrPHydrolase_MazG"/>
</dbReference>
<comment type="catalytic activity">
    <reaction evidence="1">
        <text>ATP + H2O = AMP + diphosphate + H(+)</text>
        <dbReference type="Rhea" id="RHEA:14245"/>
        <dbReference type="ChEBI" id="CHEBI:15377"/>
        <dbReference type="ChEBI" id="CHEBI:15378"/>
        <dbReference type="ChEBI" id="CHEBI:30616"/>
        <dbReference type="ChEBI" id="CHEBI:33019"/>
        <dbReference type="ChEBI" id="CHEBI:456215"/>
        <dbReference type="EC" id="3.6.1.8"/>
    </reaction>
</comment>
<dbReference type="CDD" id="cd11529">
    <property type="entry name" value="NTP-PPase_MazG_Cterm"/>
    <property type="match status" value="1"/>
</dbReference>
<dbReference type="RefSeq" id="WP_003461745.1">
    <property type="nucleotide sequence ID" value="NZ_HG916826.1"/>
</dbReference>
<evidence type="ECO:0000256" key="3">
    <source>
        <dbReference type="ARBA" id="ARBA00066372"/>
    </source>
</evidence>
<dbReference type="InterPro" id="IPR048011">
    <property type="entry name" value="NTP-PPase_MazG-like_C"/>
</dbReference>
<dbReference type="GO" id="GO:0046052">
    <property type="term" value="P:UTP catabolic process"/>
    <property type="evidence" value="ECO:0007669"/>
    <property type="project" value="TreeGrafter"/>
</dbReference>
<dbReference type="eggNOG" id="COG3956">
    <property type="taxonomic scope" value="Bacteria"/>
</dbReference>
<feature type="domain" description="NTP pyrophosphohydrolase MazG-like" evidence="5">
    <location>
        <begin position="27"/>
        <end position="100"/>
    </location>
</feature>
<dbReference type="AlphaFoldDB" id="W6QVY7"/>
<dbReference type="Gene3D" id="1.10.287.1080">
    <property type="entry name" value="MazG-like"/>
    <property type="match status" value="2"/>
</dbReference>
<dbReference type="FunFam" id="1.10.287.1080:FF:000003">
    <property type="entry name" value="Nucleoside triphosphate pyrophosphohydrolase"/>
    <property type="match status" value="1"/>
</dbReference>
<dbReference type="NCBIfam" id="NF007113">
    <property type="entry name" value="PRK09562.1"/>
    <property type="match status" value="1"/>
</dbReference>
<accession>W6QVY7</accession>
<dbReference type="GO" id="GO:0046047">
    <property type="term" value="P:TTP catabolic process"/>
    <property type="evidence" value="ECO:0007669"/>
    <property type="project" value="TreeGrafter"/>
</dbReference>
<dbReference type="SUPFAM" id="SSF101386">
    <property type="entry name" value="all-alpha NTP pyrophosphatases"/>
    <property type="match status" value="2"/>
</dbReference>
<feature type="domain" description="NTP pyrophosphohydrolase MazG-like" evidence="5">
    <location>
        <begin position="180"/>
        <end position="236"/>
    </location>
</feature>
<gene>
    <name evidence="6" type="primary">mazG</name>
    <name evidence="6" type="ORF">BN5_1561</name>
</gene>
<reference evidence="6 7" key="1">
    <citation type="submission" date="2013-11" db="EMBL/GenBank/DDBJ databases">
        <title>Complete genome sequence of the cyanide-degrading bacterium Pseudomonas pseudoalcaligenes CECT 5344.</title>
        <authorList>
            <person name="Wibberg D."/>
            <person name="Puehler A."/>
            <person name="Schlueter A."/>
        </authorList>
    </citation>
    <scope>NUCLEOTIDE SEQUENCE [LARGE SCALE GENOMIC DNA]</scope>
    <source>
        <strain evidence="7">CECT 5344</strain>
    </source>
</reference>
<dbReference type="InterPro" id="IPR004518">
    <property type="entry name" value="MazG-like_dom"/>
</dbReference>
<dbReference type="NCBIfam" id="TIGR00444">
    <property type="entry name" value="mazG"/>
    <property type="match status" value="1"/>
</dbReference>
<sequence length="318" mass="35570">MYQLDDLLHLMARLRDPQHGCPWDLKQSYASIVPYTLEEAYEVADAIERGDFEHLPGELGDLLFQVVYYSQLAQEEGRFDFARVVDGITAKLIRRHPHVFPDGDLYGAPDAAKLEEAAVKQRWEELKAQERAEKAAAPEQLSLLDDVPTALPALSRAAKLQKRAAQVGFDWPEALPVVDKVREELDEVLEAMSENDAEAVAEEIGDLLFVVSNLARHLKVDPEAALRAANGKFERRFRFIEQSVREAGRSMEACSLEELDALWGEAKKQENRLLANADQIRLPRQPFVGAPPRGEAFQLRIALVRGGAPLLRIGSVDA</sequence>
<organism evidence="6 7">
    <name type="scientific">Ectopseudomonas oleovorans (strain CECT 5344)</name>
    <name type="common">Pseudomonas pseudoalcaligenes</name>
    <dbReference type="NCBI Taxonomy" id="1182590"/>
    <lineage>
        <taxon>Bacteria</taxon>
        <taxon>Pseudomonadati</taxon>
        <taxon>Pseudomonadota</taxon>
        <taxon>Gammaproteobacteria</taxon>
        <taxon>Pseudomonadales</taxon>
        <taxon>Pseudomonadaceae</taxon>
        <taxon>Ectopseudomonas</taxon>
    </lineage>
</organism>
<dbReference type="GO" id="GO:0006203">
    <property type="term" value="P:dGTP catabolic process"/>
    <property type="evidence" value="ECO:0007669"/>
    <property type="project" value="TreeGrafter"/>
</dbReference>
<dbReference type="HOGENOM" id="CLU_038356_0_1_6"/>
<dbReference type="EMBL" id="HG916826">
    <property type="protein sequence ID" value="CDM40153.1"/>
    <property type="molecule type" value="Genomic_DNA"/>
</dbReference>
<evidence type="ECO:0000313" key="7">
    <source>
        <dbReference type="Proteomes" id="UP000032841"/>
    </source>
</evidence>
<dbReference type="FunFam" id="1.10.287.1080:FF:000001">
    <property type="entry name" value="Nucleoside triphosphate pyrophosphohydrolase"/>
    <property type="match status" value="1"/>
</dbReference>
<evidence type="ECO:0000256" key="4">
    <source>
        <dbReference type="ARBA" id="ARBA00074799"/>
    </source>
</evidence>
<dbReference type="GO" id="GO:0046076">
    <property type="term" value="P:dTTP catabolic process"/>
    <property type="evidence" value="ECO:0007669"/>
    <property type="project" value="TreeGrafter"/>
</dbReference>
<dbReference type="KEGG" id="ppse:BN5_1561"/>
<dbReference type="Pfam" id="PF03819">
    <property type="entry name" value="MazG"/>
    <property type="match status" value="2"/>
</dbReference>
<dbReference type="EC" id="3.6.1.8" evidence="3"/>
<dbReference type="InterPro" id="IPR048015">
    <property type="entry name" value="NTP-PPase_MazG-like_N"/>
</dbReference>
<dbReference type="GO" id="GO:0046081">
    <property type="term" value="P:dUTP catabolic process"/>
    <property type="evidence" value="ECO:0007669"/>
    <property type="project" value="TreeGrafter"/>
</dbReference>
<dbReference type="GO" id="GO:0047693">
    <property type="term" value="F:ATP diphosphatase activity"/>
    <property type="evidence" value="ECO:0007669"/>
    <property type="project" value="UniProtKB-EC"/>
</dbReference>
<dbReference type="GO" id="GO:0006950">
    <property type="term" value="P:response to stress"/>
    <property type="evidence" value="ECO:0007669"/>
    <property type="project" value="UniProtKB-ARBA"/>
</dbReference>
<protein>
    <recommendedName>
        <fullName evidence="4">Nucleoside triphosphate pyrophosphohydrolase</fullName>
        <ecNumber evidence="3">3.6.1.8</ecNumber>
    </recommendedName>
</protein>
<dbReference type="CDD" id="cd11528">
    <property type="entry name" value="NTP-PPase_MazG_Nterm"/>
    <property type="match status" value="1"/>
</dbReference>
<evidence type="ECO:0000256" key="2">
    <source>
        <dbReference type="ARBA" id="ARBA00061115"/>
    </source>
</evidence>
<evidence type="ECO:0000313" key="6">
    <source>
        <dbReference type="EMBL" id="CDM40153.1"/>
    </source>
</evidence>
<evidence type="ECO:0000259" key="5">
    <source>
        <dbReference type="Pfam" id="PF03819"/>
    </source>
</evidence>
<dbReference type="PANTHER" id="PTHR30522">
    <property type="entry name" value="NUCLEOSIDE TRIPHOSPHATE PYROPHOSPHOHYDROLASE"/>
    <property type="match status" value="1"/>
</dbReference>
<dbReference type="PANTHER" id="PTHR30522:SF0">
    <property type="entry name" value="NUCLEOSIDE TRIPHOSPHATE PYROPHOSPHOHYDROLASE"/>
    <property type="match status" value="1"/>
</dbReference>
<dbReference type="Proteomes" id="UP000032841">
    <property type="component" value="Chromosome"/>
</dbReference>